<feature type="region of interest" description="Disordered" evidence="1">
    <location>
        <begin position="273"/>
        <end position="308"/>
    </location>
</feature>
<feature type="transmembrane region" description="Helical" evidence="2">
    <location>
        <begin position="50"/>
        <end position="72"/>
    </location>
</feature>
<protein>
    <submittedName>
        <fullName evidence="3">Uncharacterized protein</fullName>
    </submittedName>
</protein>
<reference evidence="3" key="1">
    <citation type="submission" date="2021-02" db="EMBL/GenBank/DDBJ databases">
        <authorList>
            <person name="Nowell W R."/>
        </authorList>
    </citation>
    <scope>NUCLEOTIDE SEQUENCE</scope>
</reference>
<evidence type="ECO:0000313" key="4">
    <source>
        <dbReference type="Proteomes" id="UP000663828"/>
    </source>
</evidence>
<feature type="transmembrane region" description="Helical" evidence="2">
    <location>
        <begin position="151"/>
        <end position="170"/>
    </location>
</feature>
<keyword evidence="2" id="KW-0472">Membrane</keyword>
<sequence>FLRPFYEIFNMAKDMEANPGQSDTAETIREDTNDIGSETKELVIEAKSSLVILICVILIMSLLSILLSTWLAKTITHTQSSFGTILGRYFGFDRNETETSLTWWTPLHARIVEMTSRNSPINKTHSKTVKTSASSRPIQIPYDDYPKFHTIVLPLFFVGAIILAVLAYYARIKCTDRGFAWGAVPSLPLGRVDPKAAVVVAATAIKMKEAEPGIDYTIVQGSKEEPVVFALADTLQPLNEEREPGVIVDEGTQYEIEDIPKVITRVSSAPDLNSNVQTVPSSASSSNEQHHMIELLQRQPLPTLSPST</sequence>
<dbReference type="EMBL" id="CAJNOR010014995">
    <property type="protein sequence ID" value="CAF1680752.1"/>
    <property type="molecule type" value="Genomic_DNA"/>
</dbReference>
<name>A0A816H136_ADIRI</name>
<feature type="compositionally biased region" description="Polar residues" evidence="1">
    <location>
        <begin position="273"/>
        <end position="287"/>
    </location>
</feature>
<dbReference type="AlphaFoldDB" id="A0A816H136"/>
<comment type="caution">
    <text evidence="3">The sequence shown here is derived from an EMBL/GenBank/DDBJ whole genome shotgun (WGS) entry which is preliminary data.</text>
</comment>
<keyword evidence="2" id="KW-0812">Transmembrane</keyword>
<dbReference type="Proteomes" id="UP000663828">
    <property type="component" value="Unassembled WGS sequence"/>
</dbReference>
<organism evidence="3 4">
    <name type="scientific">Adineta ricciae</name>
    <name type="common">Rotifer</name>
    <dbReference type="NCBI Taxonomy" id="249248"/>
    <lineage>
        <taxon>Eukaryota</taxon>
        <taxon>Metazoa</taxon>
        <taxon>Spiralia</taxon>
        <taxon>Gnathifera</taxon>
        <taxon>Rotifera</taxon>
        <taxon>Eurotatoria</taxon>
        <taxon>Bdelloidea</taxon>
        <taxon>Adinetida</taxon>
        <taxon>Adinetidae</taxon>
        <taxon>Adineta</taxon>
    </lineage>
</organism>
<accession>A0A816H136</accession>
<evidence type="ECO:0000313" key="3">
    <source>
        <dbReference type="EMBL" id="CAF1680752.1"/>
    </source>
</evidence>
<gene>
    <name evidence="3" type="ORF">XAT740_LOCUS60506</name>
</gene>
<keyword evidence="2" id="KW-1133">Transmembrane helix</keyword>
<feature type="non-terminal residue" evidence="3">
    <location>
        <position position="1"/>
    </location>
</feature>
<evidence type="ECO:0000256" key="1">
    <source>
        <dbReference type="SAM" id="MobiDB-lite"/>
    </source>
</evidence>
<evidence type="ECO:0000256" key="2">
    <source>
        <dbReference type="SAM" id="Phobius"/>
    </source>
</evidence>
<keyword evidence="4" id="KW-1185">Reference proteome</keyword>
<proteinExistence type="predicted"/>